<evidence type="ECO:0000313" key="4">
    <source>
        <dbReference type="EMBL" id="CDW43756.1"/>
    </source>
</evidence>
<evidence type="ECO:0000256" key="2">
    <source>
        <dbReference type="PROSITE-ProRule" id="PRU00497"/>
    </source>
</evidence>
<reference evidence="4" key="1">
    <citation type="submission" date="2014-05" db="EMBL/GenBank/DDBJ databases">
        <authorList>
            <person name="Chronopoulou M."/>
        </authorList>
    </citation>
    <scope>NUCLEOTIDE SEQUENCE</scope>
    <source>
        <tissue evidence="4">Whole organism</tissue>
    </source>
</reference>
<proteinExistence type="predicted"/>
<organism evidence="4">
    <name type="scientific">Lepeophtheirus salmonis</name>
    <name type="common">Salmon louse</name>
    <name type="synonym">Caligus salmonis</name>
    <dbReference type="NCBI Taxonomy" id="72036"/>
    <lineage>
        <taxon>Eukaryota</taxon>
        <taxon>Metazoa</taxon>
        <taxon>Ecdysozoa</taxon>
        <taxon>Arthropoda</taxon>
        <taxon>Crustacea</taxon>
        <taxon>Multicrustacea</taxon>
        <taxon>Hexanauplia</taxon>
        <taxon>Copepoda</taxon>
        <taxon>Siphonostomatoida</taxon>
        <taxon>Caligidae</taxon>
        <taxon>Lepeophtheirus</taxon>
    </lineage>
</organism>
<evidence type="ECO:0000256" key="1">
    <source>
        <dbReference type="ARBA" id="ARBA00022460"/>
    </source>
</evidence>
<evidence type="ECO:0000256" key="3">
    <source>
        <dbReference type="SAM" id="SignalP"/>
    </source>
</evidence>
<dbReference type="PANTHER" id="PTHR12236">
    <property type="entry name" value="STRUCTURAL CONTITUENT OF CUTICLE"/>
    <property type="match status" value="1"/>
</dbReference>
<feature type="signal peptide" evidence="3">
    <location>
        <begin position="1"/>
        <end position="17"/>
    </location>
</feature>
<dbReference type="OrthoDB" id="6340944at2759"/>
<name>A0A0K2V198_LEPSM</name>
<dbReference type="PROSITE" id="PS51155">
    <property type="entry name" value="CHIT_BIND_RR_2"/>
    <property type="match status" value="1"/>
</dbReference>
<keyword evidence="3" id="KW-0732">Signal</keyword>
<dbReference type="GO" id="GO:0042302">
    <property type="term" value="F:structural constituent of cuticle"/>
    <property type="evidence" value="ECO:0007669"/>
    <property type="project" value="UniProtKB-UniRule"/>
</dbReference>
<dbReference type="AlphaFoldDB" id="A0A0K2V198"/>
<protein>
    <submittedName>
        <fullName evidence="4">Putative LOC100870303 [Apis florea]</fullName>
    </submittedName>
</protein>
<accession>A0A0K2V198</accession>
<dbReference type="GO" id="GO:0031012">
    <property type="term" value="C:extracellular matrix"/>
    <property type="evidence" value="ECO:0007669"/>
    <property type="project" value="TreeGrafter"/>
</dbReference>
<dbReference type="GO" id="GO:0005615">
    <property type="term" value="C:extracellular space"/>
    <property type="evidence" value="ECO:0007669"/>
    <property type="project" value="TreeGrafter"/>
</dbReference>
<dbReference type="Pfam" id="PF00379">
    <property type="entry name" value="Chitin_bind_4"/>
    <property type="match status" value="1"/>
</dbReference>
<dbReference type="InterPro" id="IPR051217">
    <property type="entry name" value="Insect_Cuticle_Struc_Prot"/>
</dbReference>
<dbReference type="PANTHER" id="PTHR12236:SF79">
    <property type="entry name" value="CUTICULAR PROTEIN 50CB-RELATED"/>
    <property type="match status" value="1"/>
</dbReference>
<dbReference type="InterPro" id="IPR000618">
    <property type="entry name" value="Insect_cuticle"/>
</dbReference>
<feature type="chain" id="PRO_5005489069" evidence="3">
    <location>
        <begin position="18"/>
        <end position="119"/>
    </location>
</feature>
<dbReference type="EMBL" id="HACA01026395">
    <property type="protein sequence ID" value="CDW43756.1"/>
    <property type="molecule type" value="Transcribed_RNA"/>
</dbReference>
<sequence length="119" mass="13146">MVSKAIALFFVLSSALADTQYQPSTYTYPDTFQQPSYTSPLRTDPYSYQYAVQDVESGNDFSAQESSDGQVVSGSYRVLLPDGRVKVVTYEVEGGSGFVSDVKYEGTPYYSVIPQAKYV</sequence>
<keyword evidence="1 2" id="KW-0193">Cuticle</keyword>